<organism evidence="1 2">
    <name type="scientific">Thermoactinomyces mirandus</name>
    <dbReference type="NCBI Taxonomy" id="2756294"/>
    <lineage>
        <taxon>Bacteria</taxon>
        <taxon>Bacillati</taxon>
        <taxon>Bacillota</taxon>
        <taxon>Bacilli</taxon>
        <taxon>Bacillales</taxon>
        <taxon>Thermoactinomycetaceae</taxon>
        <taxon>Thermoactinomyces</taxon>
    </lineage>
</organism>
<proteinExistence type="predicted"/>
<evidence type="ECO:0000313" key="2">
    <source>
        <dbReference type="Proteomes" id="UP000538292"/>
    </source>
</evidence>
<protein>
    <submittedName>
        <fullName evidence="1">Uncharacterized protein</fullName>
    </submittedName>
</protein>
<sequence>MVIQSIQVDVKSGLEAVHNKKRRKMDKEIQFFVKKSINEHKEEVICGFQVLFQYPFHPDATLLEVRGDTGSFGISVTQMNGWGKSVQKNAYGENVDLEGFVFDAYAIIEQDYNEIINDLDLAADIDDYAKEYFVPFFQEYFNLAGGKKKAKLPFYLYYPNSMNAYDLVKEKWLDEEEYL</sequence>
<evidence type="ECO:0000313" key="1">
    <source>
        <dbReference type="EMBL" id="MBA4601538.1"/>
    </source>
</evidence>
<dbReference type="AlphaFoldDB" id="A0A7W2AQI2"/>
<gene>
    <name evidence="1" type="ORF">H2C83_04220</name>
</gene>
<keyword evidence="2" id="KW-1185">Reference proteome</keyword>
<comment type="caution">
    <text evidence="1">The sequence shown here is derived from an EMBL/GenBank/DDBJ whole genome shotgun (WGS) entry which is preliminary data.</text>
</comment>
<dbReference type="EMBL" id="JACEOL010000010">
    <property type="protein sequence ID" value="MBA4601538.1"/>
    <property type="molecule type" value="Genomic_DNA"/>
</dbReference>
<dbReference type="RefSeq" id="WP_181738128.1">
    <property type="nucleotide sequence ID" value="NZ_JACEOL010000010.1"/>
</dbReference>
<reference evidence="1 2" key="1">
    <citation type="submission" date="2020-07" db="EMBL/GenBank/DDBJ databases">
        <title>Thermoactinomyces phylogeny.</title>
        <authorList>
            <person name="Dunlap C."/>
        </authorList>
    </citation>
    <scope>NUCLEOTIDE SEQUENCE [LARGE SCALE GENOMIC DNA]</scope>
    <source>
        <strain evidence="1 2">AMNI-1</strain>
    </source>
</reference>
<dbReference type="Proteomes" id="UP000538292">
    <property type="component" value="Unassembled WGS sequence"/>
</dbReference>
<name>A0A7W2AQI2_9BACL</name>
<accession>A0A7W2AQI2</accession>